<protein>
    <submittedName>
        <fullName evidence="1">Uncharacterized protein</fullName>
    </submittedName>
</protein>
<organism evidence="1 2">
    <name type="scientific">Faecalibacillus intestinalis</name>
    <dbReference type="NCBI Taxonomy" id="1982626"/>
    <lineage>
        <taxon>Bacteria</taxon>
        <taxon>Bacillati</taxon>
        <taxon>Bacillota</taxon>
        <taxon>Erysipelotrichia</taxon>
        <taxon>Erysipelotrichales</taxon>
        <taxon>Coprobacillaceae</taxon>
        <taxon>Faecalibacillus</taxon>
    </lineage>
</organism>
<dbReference type="EMBL" id="JANGBO010000001">
    <property type="protein sequence ID" value="MCQ5060358.1"/>
    <property type="molecule type" value="Genomic_DNA"/>
</dbReference>
<gene>
    <name evidence="1" type="ORF">NE542_00680</name>
</gene>
<evidence type="ECO:0000313" key="1">
    <source>
        <dbReference type="EMBL" id="MCQ5060358.1"/>
    </source>
</evidence>
<name>A0AAP2UCD0_9FIRM</name>
<accession>A0AAP2UCD0</accession>
<reference evidence="1" key="1">
    <citation type="submission" date="2022-06" db="EMBL/GenBank/DDBJ databases">
        <title>Isolation of gut microbiota from human fecal samples.</title>
        <authorList>
            <person name="Pamer E.G."/>
            <person name="Barat B."/>
            <person name="Waligurski E."/>
            <person name="Medina S."/>
            <person name="Paddock L."/>
            <person name="Mostad J."/>
        </authorList>
    </citation>
    <scope>NUCLEOTIDE SEQUENCE</scope>
    <source>
        <strain evidence="1">DFI.6.24</strain>
    </source>
</reference>
<sequence>MFVMFNDGTNHMMPRAHKDNDHDGISVQVTKTNLILQVGQSNGFADVTGYAILKYIKTN</sequence>
<proteinExistence type="predicted"/>
<comment type="caution">
    <text evidence="1">The sequence shown here is derived from an EMBL/GenBank/DDBJ whole genome shotgun (WGS) entry which is preliminary data.</text>
</comment>
<dbReference type="AlphaFoldDB" id="A0AAP2UCD0"/>
<evidence type="ECO:0000313" key="2">
    <source>
        <dbReference type="Proteomes" id="UP001204814"/>
    </source>
</evidence>
<dbReference type="Proteomes" id="UP001204814">
    <property type="component" value="Unassembled WGS sequence"/>
</dbReference>
<dbReference type="RefSeq" id="WP_227351870.1">
    <property type="nucleotide sequence ID" value="NZ_JAJDKX010000003.1"/>
</dbReference>